<evidence type="ECO:0000313" key="1">
    <source>
        <dbReference type="EMBL" id="GAI67484.1"/>
    </source>
</evidence>
<sequence length="98" mass="11368">MVAINMVIACRCPPESSKKILKLTQDLVMERQGDLITLMVTHNMKQALEVGNRTVMMDRGQNIFDIQGEEREKINVDDLVRQFSILGNRKDKYIEDRM</sequence>
<proteinExistence type="predicted"/>
<protein>
    <recommendedName>
        <fullName evidence="2">ABC transporter domain-containing protein</fullName>
    </recommendedName>
</protein>
<dbReference type="AlphaFoldDB" id="X1SIB0"/>
<gene>
    <name evidence="1" type="ORF">S06H3_65320</name>
</gene>
<name>X1SIB0_9ZZZZ</name>
<dbReference type="EMBL" id="BARV01043939">
    <property type="protein sequence ID" value="GAI67484.1"/>
    <property type="molecule type" value="Genomic_DNA"/>
</dbReference>
<evidence type="ECO:0008006" key="2">
    <source>
        <dbReference type="Google" id="ProtNLM"/>
    </source>
</evidence>
<reference evidence="1" key="1">
    <citation type="journal article" date="2014" name="Front. Microbiol.">
        <title>High frequency of phylogenetically diverse reductive dehalogenase-homologous genes in deep subseafloor sedimentary metagenomes.</title>
        <authorList>
            <person name="Kawai M."/>
            <person name="Futagami T."/>
            <person name="Toyoda A."/>
            <person name="Takaki Y."/>
            <person name="Nishi S."/>
            <person name="Hori S."/>
            <person name="Arai W."/>
            <person name="Tsubouchi T."/>
            <person name="Morono Y."/>
            <person name="Uchiyama I."/>
            <person name="Ito T."/>
            <person name="Fujiyama A."/>
            <person name="Inagaki F."/>
            <person name="Takami H."/>
        </authorList>
    </citation>
    <scope>NUCLEOTIDE SEQUENCE</scope>
    <source>
        <strain evidence="1">Expedition CK06-06</strain>
    </source>
</reference>
<comment type="caution">
    <text evidence="1">The sequence shown here is derived from an EMBL/GenBank/DDBJ whole genome shotgun (WGS) entry which is preliminary data.</text>
</comment>
<organism evidence="1">
    <name type="scientific">marine sediment metagenome</name>
    <dbReference type="NCBI Taxonomy" id="412755"/>
    <lineage>
        <taxon>unclassified sequences</taxon>
        <taxon>metagenomes</taxon>
        <taxon>ecological metagenomes</taxon>
    </lineage>
</organism>
<accession>X1SIB0</accession>
<feature type="non-terminal residue" evidence="1">
    <location>
        <position position="98"/>
    </location>
</feature>